<keyword evidence="2" id="KW-1185">Reference proteome</keyword>
<accession>A0A843WG66</accession>
<sequence>MWSALCRSHRPIEGLPRPYQQENPNPHSGLSVSFSICARAWTAMAKNRNKNKKRGALSMDICQETQLDVPQPMDMSEVKVANPTLGTVSRKIKKGVTIRRAKNLRKQKAVERAMSNTEKFEEKVSKSKDKMSRVQFAKTLYD</sequence>
<gene>
    <name evidence="1" type="ORF">Taro_034670</name>
</gene>
<name>A0A843WG66_COLES</name>
<dbReference type="AlphaFoldDB" id="A0A843WG66"/>
<comment type="caution">
    <text evidence="1">The sequence shown here is derived from an EMBL/GenBank/DDBJ whole genome shotgun (WGS) entry which is preliminary data.</text>
</comment>
<dbReference type="PANTHER" id="PTHR36385:SF1">
    <property type="entry name" value="OS07G0562900 PROTEIN"/>
    <property type="match status" value="1"/>
</dbReference>
<protein>
    <submittedName>
        <fullName evidence="1">Uncharacterized protein</fullName>
    </submittedName>
</protein>
<evidence type="ECO:0000313" key="1">
    <source>
        <dbReference type="EMBL" id="MQM01910.1"/>
    </source>
</evidence>
<proteinExistence type="predicted"/>
<dbReference type="PANTHER" id="PTHR36385">
    <property type="entry name" value="OS07G0562900 PROTEIN"/>
    <property type="match status" value="1"/>
</dbReference>
<dbReference type="SMR" id="A0A843WG66"/>
<reference evidence="1" key="1">
    <citation type="submission" date="2017-07" db="EMBL/GenBank/DDBJ databases">
        <title>Taro Niue Genome Assembly and Annotation.</title>
        <authorList>
            <person name="Atibalentja N."/>
            <person name="Keating K."/>
            <person name="Fields C.J."/>
        </authorList>
    </citation>
    <scope>NUCLEOTIDE SEQUENCE</scope>
    <source>
        <strain evidence="1">Niue_2</strain>
        <tissue evidence="1">Leaf</tissue>
    </source>
</reference>
<dbReference type="EMBL" id="NMUH01002756">
    <property type="protein sequence ID" value="MQM01910.1"/>
    <property type="molecule type" value="Genomic_DNA"/>
</dbReference>
<organism evidence="1 2">
    <name type="scientific">Colocasia esculenta</name>
    <name type="common">Wild taro</name>
    <name type="synonym">Arum esculentum</name>
    <dbReference type="NCBI Taxonomy" id="4460"/>
    <lineage>
        <taxon>Eukaryota</taxon>
        <taxon>Viridiplantae</taxon>
        <taxon>Streptophyta</taxon>
        <taxon>Embryophyta</taxon>
        <taxon>Tracheophyta</taxon>
        <taxon>Spermatophyta</taxon>
        <taxon>Magnoliopsida</taxon>
        <taxon>Liliopsida</taxon>
        <taxon>Araceae</taxon>
        <taxon>Aroideae</taxon>
        <taxon>Colocasieae</taxon>
        <taxon>Colocasia</taxon>
    </lineage>
</organism>
<dbReference type="Proteomes" id="UP000652761">
    <property type="component" value="Unassembled WGS sequence"/>
</dbReference>
<evidence type="ECO:0000313" key="2">
    <source>
        <dbReference type="Proteomes" id="UP000652761"/>
    </source>
</evidence>
<dbReference type="OrthoDB" id="1930685at2759"/>